<feature type="domain" description="Pterin-binding" evidence="13">
    <location>
        <begin position="19"/>
        <end position="283"/>
    </location>
</feature>
<dbReference type="EMBL" id="FUKP01000056">
    <property type="protein sequence ID" value="SJN30439.1"/>
    <property type="molecule type" value="Genomic_DNA"/>
</dbReference>
<comment type="similarity">
    <text evidence="4 12">Belongs to the DHPS family.</text>
</comment>
<dbReference type="Proteomes" id="UP000196230">
    <property type="component" value="Unassembled WGS sequence"/>
</dbReference>
<comment type="function">
    <text evidence="12">Catalyzes the condensation of para-aminobenzoate (pABA) with 6-hydroxymethyl-7,8-dihydropterin diphosphate (DHPt-PP) to form 7,8-dihydropteroate (H2Pte), the immediate precursor of folate derivatives.</text>
</comment>
<evidence type="ECO:0000256" key="1">
    <source>
        <dbReference type="ARBA" id="ARBA00000012"/>
    </source>
</evidence>
<dbReference type="PANTHER" id="PTHR20941">
    <property type="entry name" value="FOLATE SYNTHESIS PROTEINS"/>
    <property type="match status" value="1"/>
</dbReference>
<gene>
    <name evidence="14" type="ORF">FM125_08095</name>
</gene>
<dbReference type="AlphaFoldDB" id="A0A1R4JEM9"/>
<dbReference type="GO" id="GO:0046656">
    <property type="term" value="P:folic acid biosynthetic process"/>
    <property type="evidence" value="ECO:0007669"/>
    <property type="project" value="UniProtKB-KW"/>
</dbReference>
<comment type="cofactor">
    <cofactor evidence="2 12">
        <name>Mg(2+)</name>
        <dbReference type="ChEBI" id="CHEBI:18420"/>
    </cofactor>
</comment>
<evidence type="ECO:0000313" key="15">
    <source>
        <dbReference type="Proteomes" id="UP000196230"/>
    </source>
</evidence>
<dbReference type="EC" id="2.5.1.15" evidence="5 12"/>
<evidence type="ECO:0000313" key="14">
    <source>
        <dbReference type="EMBL" id="SJN30439.1"/>
    </source>
</evidence>
<dbReference type="PANTHER" id="PTHR20941:SF1">
    <property type="entry name" value="FOLIC ACID SYNTHESIS PROTEIN FOL1"/>
    <property type="match status" value="1"/>
</dbReference>
<evidence type="ECO:0000256" key="2">
    <source>
        <dbReference type="ARBA" id="ARBA00001946"/>
    </source>
</evidence>
<evidence type="ECO:0000256" key="7">
    <source>
        <dbReference type="ARBA" id="ARBA00022679"/>
    </source>
</evidence>
<evidence type="ECO:0000256" key="8">
    <source>
        <dbReference type="ARBA" id="ARBA00022723"/>
    </source>
</evidence>
<dbReference type="UniPathway" id="UPA00077">
    <property type="reaction ID" value="UER00156"/>
</dbReference>
<evidence type="ECO:0000256" key="4">
    <source>
        <dbReference type="ARBA" id="ARBA00009503"/>
    </source>
</evidence>
<dbReference type="NCBIfam" id="TIGR01496">
    <property type="entry name" value="DHPS"/>
    <property type="match status" value="1"/>
</dbReference>
<dbReference type="SUPFAM" id="SSF51717">
    <property type="entry name" value="Dihydropteroate synthetase-like"/>
    <property type="match status" value="1"/>
</dbReference>
<dbReference type="RefSeq" id="WP_087134246.1">
    <property type="nucleotide sequence ID" value="NZ_FUKP01000056.1"/>
</dbReference>
<dbReference type="InterPro" id="IPR000489">
    <property type="entry name" value="Pterin-binding_dom"/>
</dbReference>
<dbReference type="PROSITE" id="PS00792">
    <property type="entry name" value="DHPS_1"/>
    <property type="match status" value="1"/>
</dbReference>
<evidence type="ECO:0000256" key="3">
    <source>
        <dbReference type="ARBA" id="ARBA00004763"/>
    </source>
</evidence>
<evidence type="ECO:0000256" key="5">
    <source>
        <dbReference type="ARBA" id="ARBA00012458"/>
    </source>
</evidence>
<evidence type="ECO:0000256" key="9">
    <source>
        <dbReference type="ARBA" id="ARBA00022842"/>
    </source>
</evidence>
<name>A0A1R4JEM9_9MICC</name>
<organism evidence="14 15">
    <name type="scientific">Micrococcus lylae</name>
    <dbReference type="NCBI Taxonomy" id="1273"/>
    <lineage>
        <taxon>Bacteria</taxon>
        <taxon>Bacillati</taxon>
        <taxon>Actinomycetota</taxon>
        <taxon>Actinomycetes</taxon>
        <taxon>Micrococcales</taxon>
        <taxon>Micrococcaceae</taxon>
        <taxon>Micrococcus</taxon>
    </lineage>
</organism>
<dbReference type="PROSITE" id="PS50972">
    <property type="entry name" value="PTERIN_BINDING"/>
    <property type="match status" value="1"/>
</dbReference>
<comment type="pathway">
    <text evidence="3 12">Cofactor biosynthesis; tetrahydrofolate biosynthesis; 7,8-dihydrofolate from 2-amino-4-hydroxy-6-hydroxymethyl-7,8-dihydropteridine diphosphate and 4-aminobenzoate: step 1/2.</text>
</comment>
<keyword evidence="7 12" id="KW-0808">Transferase</keyword>
<dbReference type="FunFam" id="3.20.20.20:FF:000006">
    <property type="entry name" value="Dihydropteroate synthase"/>
    <property type="match status" value="1"/>
</dbReference>
<dbReference type="CDD" id="cd00739">
    <property type="entry name" value="DHPS"/>
    <property type="match status" value="1"/>
</dbReference>
<protein>
    <recommendedName>
        <fullName evidence="6 12">Dihydropteroate synthase</fullName>
        <shortName evidence="12">DHPS</shortName>
        <ecNumber evidence="5 12">2.5.1.15</ecNumber>
    </recommendedName>
    <alternativeName>
        <fullName evidence="11 12">Dihydropteroate pyrophosphorylase</fullName>
    </alternativeName>
</protein>
<accession>A0A1R4JEM9</accession>
<evidence type="ECO:0000256" key="11">
    <source>
        <dbReference type="ARBA" id="ARBA00030193"/>
    </source>
</evidence>
<dbReference type="GO" id="GO:0004156">
    <property type="term" value="F:dihydropteroate synthase activity"/>
    <property type="evidence" value="ECO:0007669"/>
    <property type="project" value="UniProtKB-EC"/>
</dbReference>
<dbReference type="InterPro" id="IPR006390">
    <property type="entry name" value="DHP_synth_dom"/>
</dbReference>
<dbReference type="Gene3D" id="3.20.20.20">
    <property type="entry name" value="Dihydropteroate synthase-like"/>
    <property type="match status" value="1"/>
</dbReference>
<evidence type="ECO:0000256" key="10">
    <source>
        <dbReference type="ARBA" id="ARBA00022909"/>
    </source>
</evidence>
<evidence type="ECO:0000259" key="13">
    <source>
        <dbReference type="PROSITE" id="PS50972"/>
    </source>
</evidence>
<evidence type="ECO:0000256" key="6">
    <source>
        <dbReference type="ARBA" id="ARBA00016919"/>
    </source>
</evidence>
<sequence>MTAEDQTPALLRRLPADRTLVMGVLNVTPDSFSDGGLHASVPAAIEHGRALLAAGADIVDVGGESTRPGAAFVTEEQEQERILPVIEQLLAEGAVLSVDTRHTATARAALALGDVIVNDVSGLNHEPDMPALIAATGAPYILMHNRGTPTTMDALADYGDVVEDVIAELIEVRQRFYDAGVAPEQLILDPGLGFAKAGEQNWELLSGLDRLTPLGHPVLVAASRKRFLGTLLQGQPGHTQDDGASPSPTQRDAATAAVSALSAHYGAWAVRVHDVPPTADAVRAAAAWRGKETV</sequence>
<comment type="catalytic activity">
    <reaction evidence="1">
        <text>(7,8-dihydropterin-6-yl)methyl diphosphate + 4-aminobenzoate = 7,8-dihydropteroate + diphosphate</text>
        <dbReference type="Rhea" id="RHEA:19949"/>
        <dbReference type="ChEBI" id="CHEBI:17836"/>
        <dbReference type="ChEBI" id="CHEBI:17839"/>
        <dbReference type="ChEBI" id="CHEBI:33019"/>
        <dbReference type="ChEBI" id="CHEBI:72950"/>
        <dbReference type="EC" id="2.5.1.15"/>
    </reaction>
</comment>
<keyword evidence="9 12" id="KW-0460">Magnesium</keyword>
<dbReference type="GO" id="GO:0046872">
    <property type="term" value="F:metal ion binding"/>
    <property type="evidence" value="ECO:0007669"/>
    <property type="project" value="UniProtKB-KW"/>
</dbReference>
<dbReference type="GO" id="GO:0005829">
    <property type="term" value="C:cytosol"/>
    <property type="evidence" value="ECO:0007669"/>
    <property type="project" value="TreeGrafter"/>
</dbReference>
<keyword evidence="10 12" id="KW-0289">Folate biosynthesis</keyword>
<reference evidence="14 15" key="1">
    <citation type="submission" date="2017-02" db="EMBL/GenBank/DDBJ databases">
        <authorList>
            <person name="Peterson S.W."/>
        </authorList>
    </citation>
    <scope>NUCLEOTIDE SEQUENCE [LARGE SCALE GENOMIC DNA]</scope>
    <source>
        <strain evidence="14 15">2B3F</strain>
    </source>
</reference>
<keyword evidence="8 12" id="KW-0479">Metal-binding</keyword>
<dbReference type="PROSITE" id="PS00793">
    <property type="entry name" value="DHPS_2"/>
    <property type="match status" value="1"/>
</dbReference>
<dbReference type="GO" id="GO:0046654">
    <property type="term" value="P:tetrahydrofolate biosynthetic process"/>
    <property type="evidence" value="ECO:0007669"/>
    <property type="project" value="UniProtKB-UniPathway"/>
</dbReference>
<evidence type="ECO:0000256" key="12">
    <source>
        <dbReference type="RuleBase" id="RU361205"/>
    </source>
</evidence>
<dbReference type="Pfam" id="PF00809">
    <property type="entry name" value="Pterin_bind"/>
    <property type="match status" value="1"/>
</dbReference>
<dbReference type="InterPro" id="IPR045031">
    <property type="entry name" value="DHP_synth-like"/>
</dbReference>
<dbReference type="InterPro" id="IPR011005">
    <property type="entry name" value="Dihydropteroate_synth-like_sf"/>
</dbReference>
<proteinExistence type="inferred from homology"/>